<dbReference type="GO" id="GO:0005524">
    <property type="term" value="F:ATP binding"/>
    <property type="evidence" value="ECO:0007669"/>
    <property type="project" value="UniProtKB-KW"/>
</dbReference>
<keyword evidence="8" id="KW-0472">Membrane</keyword>
<dbReference type="InterPro" id="IPR050351">
    <property type="entry name" value="BphY/WalK/GraS-like"/>
</dbReference>
<feature type="domain" description="Histidine kinase" evidence="9">
    <location>
        <begin position="410"/>
        <end position="592"/>
    </location>
</feature>
<dbReference type="CDD" id="cd00082">
    <property type="entry name" value="HisKA"/>
    <property type="match status" value="1"/>
</dbReference>
<feature type="transmembrane region" description="Helical" evidence="8">
    <location>
        <begin position="197"/>
        <end position="214"/>
    </location>
</feature>
<dbReference type="EC" id="2.7.13.3" evidence="2"/>
<feature type="transmembrane region" description="Helical" evidence="8">
    <location>
        <begin position="321"/>
        <end position="343"/>
    </location>
</feature>
<keyword evidence="7" id="KW-0902">Two-component regulatory system</keyword>
<dbReference type="PANTHER" id="PTHR42878:SF7">
    <property type="entry name" value="SENSOR HISTIDINE KINASE GLRK"/>
    <property type="match status" value="1"/>
</dbReference>
<evidence type="ECO:0000256" key="4">
    <source>
        <dbReference type="ARBA" id="ARBA00022741"/>
    </source>
</evidence>
<dbReference type="SUPFAM" id="SSF47384">
    <property type="entry name" value="Homodimeric domain of signal transducing histidine kinase"/>
    <property type="match status" value="1"/>
</dbReference>
<dbReference type="GO" id="GO:0007234">
    <property type="term" value="P:osmosensory signaling via phosphorelay pathway"/>
    <property type="evidence" value="ECO:0007669"/>
    <property type="project" value="TreeGrafter"/>
</dbReference>
<dbReference type="InterPro" id="IPR036097">
    <property type="entry name" value="HisK_dim/P_sf"/>
</dbReference>
<dbReference type="InterPro" id="IPR003594">
    <property type="entry name" value="HATPase_dom"/>
</dbReference>
<dbReference type="KEGG" id="rev:HUE57_14355"/>
<dbReference type="InterPro" id="IPR003661">
    <property type="entry name" value="HisK_dim/P_dom"/>
</dbReference>
<dbReference type="InterPro" id="IPR011622">
    <property type="entry name" value="7TMR_DISM_rcpt_extracell_dom2"/>
</dbReference>
<dbReference type="Pfam" id="PF07696">
    <property type="entry name" value="7TMR-DISMED2"/>
    <property type="match status" value="1"/>
</dbReference>
<accession>A0A6N0HYT9</accession>
<dbReference type="AlphaFoldDB" id="A0A6N0HYT9"/>
<keyword evidence="4" id="KW-0547">Nucleotide-binding</keyword>
<dbReference type="Gene3D" id="3.30.565.10">
    <property type="entry name" value="Histidine kinase-like ATPase, C-terminal domain"/>
    <property type="match status" value="1"/>
</dbReference>
<feature type="transmembrane region" description="Helical" evidence="8">
    <location>
        <begin position="290"/>
        <end position="309"/>
    </location>
</feature>
<comment type="catalytic activity">
    <reaction evidence="1">
        <text>ATP + protein L-histidine = ADP + protein N-phospho-L-histidine.</text>
        <dbReference type="EC" id="2.7.13.3"/>
    </reaction>
</comment>
<dbReference type="Proteomes" id="UP000509658">
    <property type="component" value="Chromosome"/>
</dbReference>
<evidence type="ECO:0000256" key="6">
    <source>
        <dbReference type="ARBA" id="ARBA00022840"/>
    </source>
</evidence>
<dbReference type="Gene3D" id="1.10.287.130">
    <property type="match status" value="1"/>
</dbReference>
<dbReference type="InterPro" id="IPR036890">
    <property type="entry name" value="HATPase_C_sf"/>
</dbReference>
<keyword evidence="3" id="KW-0808">Transferase</keyword>
<dbReference type="Gene3D" id="2.60.40.2380">
    <property type="match status" value="1"/>
</dbReference>
<dbReference type="InterPro" id="IPR005467">
    <property type="entry name" value="His_kinase_dom"/>
</dbReference>
<evidence type="ECO:0000256" key="2">
    <source>
        <dbReference type="ARBA" id="ARBA00012438"/>
    </source>
</evidence>
<feature type="transmembrane region" description="Helical" evidence="8">
    <location>
        <begin position="166"/>
        <end position="185"/>
    </location>
</feature>
<evidence type="ECO:0000256" key="5">
    <source>
        <dbReference type="ARBA" id="ARBA00022777"/>
    </source>
</evidence>
<dbReference type="GO" id="GO:0000155">
    <property type="term" value="F:phosphorelay sensor kinase activity"/>
    <property type="evidence" value="ECO:0007669"/>
    <property type="project" value="InterPro"/>
</dbReference>
<keyword evidence="6" id="KW-0067">ATP-binding</keyword>
<evidence type="ECO:0000313" key="11">
    <source>
        <dbReference type="Proteomes" id="UP000509658"/>
    </source>
</evidence>
<keyword evidence="8" id="KW-1133">Transmembrane helix</keyword>
<dbReference type="GO" id="GO:0030295">
    <property type="term" value="F:protein kinase activator activity"/>
    <property type="evidence" value="ECO:0007669"/>
    <property type="project" value="TreeGrafter"/>
</dbReference>
<dbReference type="PANTHER" id="PTHR42878">
    <property type="entry name" value="TWO-COMPONENT HISTIDINE KINASE"/>
    <property type="match status" value="1"/>
</dbReference>
<dbReference type="PROSITE" id="PS50109">
    <property type="entry name" value="HIS_KIN"/>
    <property type="match status" value="1"/>
</dbReference>
<name>A0A6N0HYT9_9GAMM</name>
<proteinExistence type="predicted"/>
<dbReference type="SUPFAM" id="SSF55874">
    <property type="entry name" value="ATPase domain of HSP90 chaperone/DNA topoisomerase II/histidine kinase"/>
    <property type="match status" value="1"/>
</dbReference>
<keyword evidence="11" id="KW-1185">Reference proteome</keyword>
<dbReference type="Pfam" id="PF02518">
    <property type="entry name" value="HATPase_c"/>
    <property type="match status" value="1"/>
</dbReference>
<keyword evidence="8" id="KW-0812">Transmembrane</keyword>
<protein>
    <recommendedName>
        <fullName evidence="2">histidine kinase</fullName>
        <ecNumber evidence="2">2.7.13.3</ecNumber>
    </recommendedName>
</protein>
<gene>
    <name evidence="10" type="ORF">HUE57_14355</name>
</gene>
<dbReference type="CDD" id="cd00075">
    <property type="entry name" value="HATPase"/>
    <property type="match status" value="1"/>
</dbReference>
<feature type="transmembrane region" description="Helical" evidence="8">
    <location>
        <begin position="349"/>
        <end position="369"/>
    </location>
</feature>
<evidence type="ECO:0000256" key="7">
    <source>
        <dbReference type="ARBA" id="ARBA00023012"/>
    </source>
</evidence>
<evidence type="ECO:0000256" key="3">
    <source>
        <dbReference type="ARBA" id="ARBA00022679"/>
    </source>
</evidence>
<evidence type="ECO:0000256" key="8">
    <source>
        <dbReference type="SAM" id="Phobius"/>
    </source>
</evidence>
<reference evidence="10 11" key="1">
    <citation type="submission" date="2020-05" db="EMBL/GenBank/DDBJ databases">
        <title>Horizontal transmission and recombination maintain forever young bacterial symbiont genomes.</title>
        <authorList>
            <person name="Russell S.L."/>
            <person name="Pepper-Tunick E."/>
            <person name="Svedberg J."/>
            <person name="Byrne A."/>
            <person name="Ruelas Castillo J."/>
            <person name="Vollmers C."/>
            <person name="Beinart R.A."/>
            <person name="Corbett-Detig R."/>
        </authorList>
    </citation>
    <scope>NUCLEOTIDE SEQUENCE [LARGE SCALE GENOMIC DNA]</scope>
    <source>
        <strain evidence="10">Santa_Monica_outfall</strain>
    </source>
</reference>
<evidence type="ECO:0000313" key="10">
    <source>
        <dbReference type="EMBL" id="QKQ27336.1"/>
    </source>
</evidence>
<evidence type="ECO:0000256" key="1">
    <source>
        <dbReference type="ARBA" id="ARBA00000085"/>
    </source>
</evidence>
<evidence type="ECO:0000259" key="9">
    <source>
        <dbReference type="PROSITE" id="PS50109"/>
    </source>
</evidence>
<sequence length="601" mass="68085">MMKKILIYLIFLCCFGLTATVWGSELVSSRGVIEDRFGTMSINEVAKADFKPMGDFLSKGFSESVHWIRFVVTPDKTGELLVRINPTILDQVVLYEPDPASVNGWKTQVLGDRSYTDDYDFTMVALEFVVNPSAPETVYYLRLQTTSSSFMLLDVHQPADARNLDYRFVLFQALYAGLLLWLLFWAVSDYVAGRQRVVAWFVLYQSCYILYHLAITGRLVPIIGFIPSGATDVVTNYLVCIMPLTALMFHRTMFADYAPSKPALRALDLLAVLILIELGIMFYGNTQMALHVNALVKLLFVPLFLYLAFSAKREAVPKIATLRLFYILIAVAQLDEQLILLGWIEPQKIYLLVLLFQGIVTSGLMFSLLHSRSKEMMRASEQAQQSLRMSQQQLEIEKRQRREQSRFMDMLNHELKTPLSVIRMAMGMEQQSEPIKQHAIQATMDIDAIIERCLQADQMEQRQLVPKRQLCDINSMLVEFERNGTHQISLQSSPLPRINSDPQLLNIVLGNLIGNAIKYRDVDIPVQLDAQPHEYQGREGVLLGITNVPGVAGMPDPEQVFEKYYRNQAAHGNTGSGIGLYLVRNIVGLLDGWMAGCDTDR</sequence>
<feature type="transmembrane region" description="Helical" evidence="8">
    <location>
        <begin position="266"/>
        <end position="284"/>
    </location>
</feature>
<organism evidence="10 11">
    <name type="scientific">Candidatus Reidiella endopervernicosa</name>
    <dbReference type="NCBI Taxonomy" id="2738883"/>
    <lineage>
        <taxon>Bacteria</taxon>
        <taxon>Pseudomonadati</taxon>
        <taxon>Pseudomonadota</taxon>
        <taxon>Gammaproteobacteria</taxon>
        <taxon>Candidatus Reidiella</taxon>
    </lineage>
</organism>
<dbReference type="EMBL" id="CP054491">
    <property type="protein sequence ID" value="QKQ27336.1"/>
    <property type="molecule type" value="Genomic_DNA"/>
</dbReference>
<dbReference type="GO" id="GO:0000156">
    <property type="term" value="F:phosphorelay response regulator activity"/>
    <property type="evidence" value="ECO:0007669"/>
    <property type="project" value="TreeGrafter"/>
</dbReference>
<keyword evidence="5" id="KW-0418">Kinase</keyword>